<evidence type="ECO:0000256" key="2">
    <source>
        <dbReference type="ARBA" id="ARBA00022679"/>
    </source>
</evidence>
<dbReference type="SUPFAM" id="SSF54695">
    <property type="entry name" value="POZ domain"/>
    <property type="match status" value="1"/>
</dbReference>
<dbReference type="PROSITE" id="PS50157">
    <property type="entry name" value="ZINC_FINGER_C2H2_2"/>
    <property type="match status" value="4"/>
</dbReference>
<evidence type="ECO:0000256" key="8">
    <source>
        <dbReference type="SAM" id="MobiDB-lite"/>
    </source>
</evidence>
<keyword evidence="6" id="KW-0863">Zinc-finger</keyword>
<dbReference type="SUPFAM" id="SSF144232">
    <property type="entry name" value="HIT/MYND zinc finger-like"/>
    <property type="match status" value="1"/>
</dbReference>
<keyword evidence="2" id="KW-0808">Transferase</keyword>
<dbReference type="EMBL" id="HG994585">
    <property type="protein sequence ID" value="CAF2978506.1"/>
    <property type="molecule type" value="Genomic_DNA"/>
</dbReference>
<evidence type="ECO:0000256" key="1">
    <source>
        <dbReference type="ARBA" id="ARBA00022603"/>
    </source>
</evidence>
<dbReference type="Gene3D" id="3.30.710.10">
    <property type="entry name" value="Potassium Channel Kv1.1, Chain A"/>
    <property type="match status" value="1"/>
</dbReference>
<keyword evidence="3" id="KW-0949">S-adenosyl-L-methionine</keyword>
<keyword evidence="5" id="KW-0677">Repeat</keyword>
<dbReference type="GO" id="GO:0005634">
    <property type="term" value="C:nucleus"/>
    <property type="evidence" value="ECO:0007669"/>
    <property type="project" value="TreeGrafter"/>
</dbReference>
<dbReference type="FunFam" id="3.30.160.60:FF:000100">
    <property type="entry name" value="Zinc finger 45-like"/>
    <property type="match status" value="1"/>
</dbReference>
<name>A0A7R8CZS2_LEPSM</name>
<dbReference type="Pfam" id="PF00096">
    <property type="entry name" value="zf-C2H2"/>
    <property type="match status" value="1"/>
</dbReference>
<dbReference type="PROSITE" id="PS50097">
    <property type="entry name" value="BTB"/>
    <property type="match status" value="1"/>
</dbReference>
<dbReference type="InterPro" id="IPR052097">
    <property type="entry name" value="SET-MYND_domain_protein"/>
</dbReference>
<keyword evidence="10" id="KW-1185">Reference proteome</keyword>
<dbReference type="InterPro" id="IPR013087">
    <property type="entry name" value="Znf_C2H2_type"/>
</dbReference>
<dbReference type="InterPro" id="IPR046341">
    <property type="entry name" value="SET_dom_sf"/>
</dbReference>
<dbReference type="SUPFAM" id="SSF82199">
    <property type="entry name" value="SET domain"/>
    <property type="match status" value="1"/>
</dbReference>
<organism evidence="9 10">
    <name type="scientific">Lepeophtheirus salmonis</name>
    <name type="common">Salmon louse</name>
    <name type="synonym">Caligus salmonis</name>
    <dbReference type="NCBI Taxonomy" id="72036"/>
    <lineage>
        <taxon>Eukaryota</taxon>
        <taxon>Metazoa</taxon>
        <taxon>Ecdysozoa</taxon>
        <taxon>Arthropoda</taxon>
        <taxon>Crustacea</taxon>
        <taxon>Multicrustacea</taxon>
        <taxon>Hexanauplia</taxon>
        <taxon>Copepoda</taxon>
        <taxon>Siphonostomatoida</taxon>
        <taxon>Caligidae</taxon>
        <taxon>Lepeophtheirus</taxon>
    </lineage>
</organism>
<dbReference type="InterPro" id="IPR001214">
    <property type="entry name" value="SET_dom"/>
</dbReference>
<evidence type="ECO:0000313" key="10">
    <source>
        <dbReference type="Proteomes" id="UP000675881"/>
    </source>
</evidence>
<dbReference type="GO" id="GO:0032259">
    <property type="term" value="P:methylation"/>
    <property type="evidence" value="ECO:0007669"/>
    <property type="project" value="UniProtKB-KW"/>
</dbReference>
<dbReference type="SMART" id="SM00225">
    <property type="entry name" value="BTB"/>
    <property type="match status" value="1"/>
</dbReference>
<dbReference type="Pfam" id="PF00651">
    <property type="entry name" value="BTB"/>
    <property type="match status" value="1"/>
</dbReference>
<evidence type="ECO:0000256" key="5">
    <source>
        <dbReference type="ARBA" id="ARBA00022737"/>
    </source>
</evidence>
<keyword evidence="1" id="KW-0489">Methyltransferase</keyword>
<dbReference type="GO" id="GO:0042826">
    <property type="term" value="F:histone deacetylase binding"/>
    <property type="evidence" value="ECO:0007669"/>
    <property type="project" value="TreeGrafter"/>
</dbReference>
<evidence type="ECO:0000256" key="4">
    <source>
        <dbReference type="ARBA" id="ARBA00022723"/>
    </source>
</evidence>
<evidence type="ECO:0000256" key="6">
    <source>
        <dbReference type="ARBA" id="ARBA00022771"/>
    </source>
</evidence>
<dbReference type="GO" id="GO:0008757">
    <property type="term" value="F:S-adenosylmethionine-dependent methyltransferase activity"/>
    <property type="evidence" value="ECO:0007669"/>
    <property type="project" value="UniProtKB-ARBA"/>
</dbReference>
<dbReference type="SMART" id="SM00317">
    <property type="entry name" value="SET"/>
    <property type="match status" value="1"/>
</dbReference>
<dbReference type="PANTHER" id="PTHR46165">
    <property type="entry name" value="SET AND MYND DOMAIN-CONTAINING PROTEIN 4"/>
    <property type="match status" value="1"/>
</dbReference>
<dbReference type="Pfam" id="PF00856">
    <property type="entry name" value="SET"/>
    <property type="match status" value="1"/>
</dbReference>
<dbReference type="GO" id="GO:0005737">
    <property type="term" value="C:cytoplasm"/>
    <property type="evidence" value="ECO:0007669"/>
    <property type="project" value="TreeGrafter"/>
</dbReference>
<reference evidence="9" key="1">
    <citation type="submission" date="2021-02" db="EMBL/GenBank/DDBJ databases">
        <authorList>
            <person name="Bekaert M."/>
        </authorList>
    </citation>
    <scope>NUCLEOTIDE SEQUENCE</scope>
    <source>
        <strain evidence="9">IoA-00</strain>
    </source>
</reference>
<dbReference type="CDD" id="cd20071">
    <property type="entry name" value="SET_SMYD"/>
    <property type="match status" value="1"/>
</dbReference>
<dbReference type="GO" id="GO:0008170">
    <property type="term" value="F:N-methyltransferase activity"/>
    <property type="evidence" value="ECO:0007669"/>
    <property type="project" value="UniProtKB-ARBA"/>
</dbReference>
<dbReference type="Gene3D" id="2.170.270.10">
    <property type="entry name" value="SET domain"/>
    <property type="match status" value="1"/>
</dbReference>
<evidence type="ECO:0000313" key="9">
    <source>
        <dbReference type="EMBL" id="CAF2978506.1"/>
    </source>
</evidence>
<dbReference type="PROSITE" id="PS50280">
    <property type="entry name" value="SET"/>
    <property type="match status" value="1"/>
</dbReference>
<dbReference type="AlphaFoldDB" id="A0A7R8CZS2"/>
<dbReference type="GO" id="GO:0008270">
    <property type="term" value="F:zinc ion binding"/>
    <property type="evidence" value="ECO:0007669"/>
    <property type="project" value="UniProtKB-KW"/>
</dbReference>
<proteinExistence type="predicted"/>
<dbReference type="SUPFAM" id="SSF57667">
    <property type="entry name" value="beta-beta-alpha zinc fingers"/>
    <property type="match status" value="3"/>
</dbReference>
<feature type="region of interest" description="Disordered" evidence="8">
    <location>
        <begin position="660"/>
        <end position="680"/>
    </location>
</feature>
<gene>
    <name evidence="9" type="ORF">LSAA_11939</name>
</gene>
<dbReference type="PANTHER" id="PTHR46165:SF2">
    <property type="entry name" value="SET AND MYND DOMAIN-CONTAINING PROTEIN 4"/>
    <property type="match status" value="1"/>
</dbReference>
<dbReference type="Gene3D" id="3.30.160.60">
    <property type="entry name" value="Classic Zinc Finger"/>
    <property type="match status" value="4"/>
</dbReference>
<dbReference type="Pfam" id="PF12874">
    <property type="entry name" value="zf-met"/>
    <property type="match status" value="1"/>
</dbReference>
<sequence>MCFEEFFLKCHQDVINSRLKLSAMPLELGTPSLGSLTEILPYLNLNVDQGLPDENLAKFLLLRCEGAQRIKIQWSANLFGYCKGCEDGTWIWLSRSSRAMEGSCLTYFNNKLEIRYTPDKGRSIFAKRDLGIGTIVSSERPLVAFIHSKHSAYSHCVHCFRTTFNPLPCPSCNHSVFCSLECLRKKKSHHYYECQMGLDGIIAKLCPKTPEPELMDESYDRLWHKIRIFTNDTTNYFEDALPSDFENVYRTMQHYEAILDGNSFTLEEFYDRKRILGSALYDYSSFYNHSCDPNACFIFDSAKRIRVIVTSPVLEGEEITISYGPLVWNQRYEERLNKLKNYNFICRCIACKNKISPGEENDPHFKINELQDQPEVVLEKIAKGEYGDRAHSAGARGETRGPAFAQLLHFALDRRGEFFVICTNKKNSKIEIVKSYLVHSKDLFEHIAQEVGECLESGLYTDLIIRCKEGQTLHAHRLVLSAISPYFKMLLLNQDANVGDINSIELPDIDFIQVQRLLEVVYNGSVEATMDEINIIELLDLKLPELRPLPSTKRDSQELENSSDAKIKKLESPGEREYICPICNSTYTNFGNFGQHMKRHDNEELFQHVVEERMARINEMITSCFDPITSQYICEICKSTYSHPGNFKQHLLKHEREANGLGKNKNRNSMQGSNNHGDRNLDANIKMYECEQCGRVFKHPGNFKQHMSSHFRAAAAAAATSAISSFKKVKLPDLPKIPVPQSSISGVSPSPAPPKSILNSRSHFLNPRPHFLNSSGQVLDPPPCSVMTRWRCNHCPQPTFFQSREKLRQHVAANHRGPNANHARKHTPLPANLIPSVPLSPPSITANYKECEICHQLFDTESQLSQHMSTHVTIKEEPTNSLSSELTYHCDEPGCTQAFSKEIWVRKHKETFHEISPEKLNGSEGGFFECRIYMMLRKIIIDTLVTFVEKKRFTRPQHVNRHKLLHTGERIHKCKDCNASFAREDKLNYHIMNECEYSVVNMENIEYELDDGELMAEETITS</sequence>
<dbReference type="InterPro" id="IPR011333">
    <property type="entry name" value="SKP1/BTB/POZ_sf"/>
</dbReference>
<protein>
    <submittedName>
        <fullName evidence="9">(salmon louse) hypothetical protein</fullName>
    </submittedName>
</protein>
<keyword evidence="4" id="KW-0479">Metal-binding</keyword>
<dbReference type="OrthoDB" id="7770870at2759"/>
<dbReference type="InterPro" id="IPR000210">
    <property type="entry name" value="BTB/POZ_dom"/>
</dbReference>
<dbReference type="SMART" id="SM00355">
    <property type="entry name" value="ZnF_C2H2"/>
    <property type="match status" value="7"/>
</dbReference>
<accession>A0A7R8CZS2</accession>
<keyword evidence="7" id="KW-0862">Zinc</keyword>
<dbReference type="GO" id="GO:0008276">
    <property type="term" value="F:protein methyltransferase activity"/>
    <property type="evidence" value="ECO:0007669"/>
    <property type="project" value="UniProtKB-ARBA"/>
</dbReference>
<evidence type="ECO:0000256" key="3">
    <source>
        <dbReference type="ARBA" id="ARBA00022691"/>
    </source>
</evidence>
<dbReference type="PROSITE" id="PS00028">
    <property type="entry name" value="ZINC_FINGER_C2H2_1"/>
    <property type="match status" value="5"/>
</dbReference>
<evidence type="ECO:0000256" key="7">
    <source>
        <dbReference type="ARBA" id="ARBA00022833"/>
    </source>
</evidence>
<dbReference type="Proteomes" id="UP000675881">
    <property type="component" value="Chromosome 6"/>
</dbReference>
<dbReference type="InterPro" id="IPR036236">
    <property type="entry name" value="Znf_C2H2_sf"/>
</dbReference>